<evidence type="ECO:0000256" key="1">
    <source>
        <dbReference type="SAM" id="MobiDB-lite"/>
    </source>
</evidence>
<feature type="domain" description="Nucleolar 27S pre-rRNA processing Urb2/Npa2 C-terminal" evidence="2">
    <location>
        <begin position="1184"/>
        <end position="1413"/>
    </location>
</feature>
<evidence type="ECO:0000259" key="2">
    <source>
        <dbReference type="Pfam" id="PF10441"/>
    </source>
</evidence>
<organism evidence="3 4">
    <name type="scientific">Bombardia bombarda</name>
    <dbReference type="NCBI Taxonomy" id="252184"/>
    <lineage>
        <taxon>Eukaryota</taxon>
        <taxon>Fungi</taxon>
        <taxon>Dikarya</taxon>
        <taxon>Ascomycota</taxon>
        <taxon>Pezizomycotina</taxon>
        <taxon>Sordariomycetes</taxon>
        <taxon>Sordariomycetidae</taxon>
        <taxon>Sordariales</taxon>
        <taxon>Lasiosphaeriaceae</taxon>
        <taxon>Bombardia</taxon>
    </lineage>
</organism>
<dbReference type="InterPro" id="IPR052609">
    <property type="entry name" value="Ribosome_Biogenesis_Reg"/>
</dbReference>
<dbReference type="InterPro" id="IPR016024">
    <property type="entry name" value="ARM-type_fold"/>
</dbReference>
<feature type="compositionally biased region" description="Gly residues" evidence="1">
    <location>
        <begin position="1317"/>
        <end position="1327"/>
    </location>
</feature>
<comment type="caution">
    <text evidence="3">The sequence shown here is derived from an EMBL/GenBank/DDBJ whole genome shotgun (WGS) entry which is preliminary data.</text>
</comment>
<dbReference type="Pfam" id="PF10441">
    <property type="entry name" value="Urb2"/>
    <property type="match status" value="1"/>
</dbReference>
<name>A0AA39XBA2_9PEZI</name>
<dbReference type="InterPro" id="IPR018849">
    <property type="entry name" value="Urb2/Npa2_C"/>
</dbReference>
<feature type="compositionally biased region" description="Polar residues" evidence="1">
    <location>
        <begin position="122"/>
        <end position="132"/>
    </location>
</feature>
<dbReference type="PANTHER" id="PTHR15682">
    <property type="entry name" value="UNHEALTHY RIBOSOME BIOGENESIS PROTEIN 2 HOMOLOG"/>
    <property type="match status" value="1"/>
</dbReference>
<evidence type="ECO:0000313" key="3">
    <source>
        <dbReference type="EMBL" id="KAK0630766.1"/>
    </source>
</evidence>
<keyword evidence="4" id="KW-1185">Reference proteome</keyword>
<dbReference type="Proteomes" id="UP001174934">
    <property type="component" value="Unassembled WGS sequence"/>
</dbReference>
<protein>
    <submittedName>
        <fullName evidence="3">Urb2/Npa2 family-domain-containing protein</fullName>
    </submittedName>
</protein>
<dbReference type="EMBL" id="JAULSR010000002">
    <property type="protein sequence ID" value="KAK0630766.1"/>
    <property type="molecule type" value="Genomic_DNA"/>
</dbReference>
<sequence>MNAYGIKVDEAALVRAVRALDQGGIETTPDKLERVWSTLSHQEGGGVGGGGAGNFHAAEEMLLRWLLKNMAGSTDAAERVRRYAPAWNIMGAVFARIPLFSLAKSLADRRFVNTLQQTLKDLSNPQTQQGATGSDVEMADAPTPLEEKTTTPAQSRKRKRSAPATFELAVQRQTTGCLQAADAVLESLRILLSRCEMKSADGGLPSSRMGAEHIKSLFSASAAEVMETLVPFITLCTMAADSTEAEPLTEKSSWMSTFSALWDLHLQSGNDASEVAIHLSGLGMNLLGKLTGIPRQRSLGIDAAVQGRWGRDLRRFLARNMVLPSRAAFLNKRSQEVIQIAVDMSSATVTTSLPVLFDLASKSPQISGDKTPKKDYEAWIQTIFDVILLALKSFSPTQSLTAIEAIMEMAAARGTALTATSLRTVCKEYALRPKKFDWTLLLSIIKLNPDVFLISEEGQELLELVLKKTQKSESMDDRDFDRALQFIVLLAEGYAKARDIAAFFKTWLRYLAVSEPQVDLERIWAQKELLSAVAGLLHSSLNTNQLLEIMDWLSEQNSPAESLARIHILGAISSGISQEEFVDAANMRTFEGAFLQKFSKKEPSTVSVSRWTIAENSLTRGTLEQAGHVWSQVKPDISRVLKKSAPFQEATFAAFKCCVAAWVANHPRGPDEDEAAALACLFIDRLEKEADSDEDVKGAVTKGTYVSWILSSSHRLVSLLAERTGVFPNIIRSLMVLGGDKDAVIFDSALAVSSLVLDNDNNTYKPKITSGLIDQMIALTDTASAGASPLSTKVAIQFLLDTPAEVLDRQQREACMERLVSQLARDQDSLHSAAPGYWTPVLGLMIKLMERPTFYNDMSFAHLETIGRCIFKTHRQSKEGKSVDGVTKARNEFRLLGWLATLTIRQMASSSLEEREKAYLADAVTVLKSPCQDSDMVPRLVLLRAFIDVVQDSPALKRLKEAGLDLEEVKTHQLLQGASPFIAAKKLRGRALLPLLVALDAVDLLDHKTIKKAFATAVPSLLDASDWLIRNGSENGWEVRMFLAKYFVEELGFPLRIKLPVEGAANSDDESEQVISAPTPGSSVDKTTMMRYIDVVIGGVDEDTKLGYLKELLLQEKDEGSSDALGRLFVVQRLVEHLRGSRPSAPPTDGDTAVPTTQFDLAQAHSMLCGGLLQTMSATEFILAARTLYLLLDQKAACMTQWNIDLTMSSVSAVCSAPAVQPLLAASPKTYDWLCRLVEIVIKRHRKRLDGHFHVLITVLQSLLRRLLLSHRSSDAWGGSGAIAAGHGQERHAKLFSRLVTLVCEPSVASVSRGHHGGAAGTTGGGSLDSEKDRAKRYAGHHMYLVLMQYVKLQLECVVPHGAREVLETGMYSILDITTTDGLRIMNDAMDPSGRVIFKELYKRYQKFGKWSGI</sequence>
<feature type="region of interest" description="Disordered" evidence="1">
    <location>
        <begin position="122"/>
        <end position="162"/>
    </location>
</feature>
<dbReference type="SUPFAM" id="SSF48371">
    <property type="entry name" value="ARM repeat"/>
    <property type="match status" value="1"/>
</dbReference>
<accession>A0AA39XBA2</accession>
<dbReference type="GO" id="GO:0042254">
    <property type="term" value="P:ribosome biogenesis"/>
    <property type="evidence" value="ECO:0007669"/>
    <property type="project" value="TreeGrafter"/>
</dbReference>
<gene>
    <name evidence="3" type="ORF">B0T17DRAFT_553118</name>
</gene>
<reference evidence="3" key="1">
    <citation type="submission" date="2023-06" db="EMBL/GenBank/DDBJ databases">
        <title>Genome-scale phylogeny and comparative genomics of the fungal order Sordariales.</title>
        <authorList>
            <consortium name="Lawrence Berkeley National Laboratory"/>
            <person name="Hensen N."/>
            <person name="Bonometti L."/>
            <person name="Westerberg I."/>
            <person name="Brannstrom I.O."/>
            <person name="Guillou S."/>
            <person name="Cros-Aarteil S."/>
            <person name="Calhoun S."/>
            <person name="Haridas S."/>
            <person name="Kuo A."/>
            <person name="Mondo S."/>
            <person name="Pangilinan J."/>
            <person name="Riley R."/>
            <person name="LaButti K."/>
            <person name="Andreopoulos B."/>
            <person name="Lipzen A."/>
            <person name="Chen C."/>
            <person name="Yanf M."/>
            <person name="Daum C."/>
            <person name="Ng V."/>
            <person name="Clum A."/>
            <person name="Steindorff A."/>
            <person name="Ohm R."/>
            <person name="Martin F."/>
            <person name="Silar P."/>
            <person name="Natvig D."/>
            <person name="Lalanne C."/>
            <person name="Gautier V."/>
            <person name="Ament-velasquez S.L."/>
            <person name="Kruys A."/>
            <person name="Hutchinson M.I."/>
            <person name="Powell A.J."/>
            <person name="Barry K."/>
            <person name="Miller A.N."/>
            <person name="Grigoriev I.V."/>
            <person name="Debuchy R."/>
            <person name="Gladieux P."/>
            <person name="Thoren M.H."/>
            <person name="Johannesson H."/>
        </authorList>
    </citation>
    <scope>NUCLEOTIDE SEQUENCE</scope>
    <source>
        <strain evidence="3">SMH3391-2</strain>
    </source>
</reference>
<evidence type="ECO:0000313" key="4">
    <source>
        <dbReference type="Proteomes" id="UP001174934"/>
    </source>
</evidence>
<proteinExistence type="predicted"/>
<dbReference type="PANTHER" id="PTHR15682:SF2">
    <property type="entry name" value="UNHEALTHY RIBOSOME BIOGENESIS PROTEIN 2 HOMOLOG"/>
    <property type="match status" value="1"/>
</dbReference>
<dbReference type="GO" id="GO:0005730">
    <property type="term" value="C:nucleolus"/>
    <property type="evidence" value="ECO:0007669"/>
    <property type="project" value="TreeGrafter"/>
</dbReference>
<feature type="region of interest" description="Disordered" evidence="1">
    <location>
        <begin position="1311"/>
        <end position="1331"/>
    </location>
</feature>